<dbReference type="CDD" id="cd02035">
    <property type="entry name" value="ArsA"/>
    <property type="match status" value="1"/>
</dbReference>
<dbReference type="InterPro" id="IPR016300">
    <property type="entry name" value="ATPase_ArsA/GET3"/>
</dbReference>
<dbReference type="InterPro" id="IPR025723">
    <property type="entry name" value="ArsA/GET3_ATPase-like"/>
</dbReference>
<gene>
    <name evidence="3" type="ORF">S01H1_01561</name>
</gene>
<dbReference type="GO" id="GO:0016887">
    <property type="term" value="F:ATP hydrolysis activity"/>
    <property type="evidence" value="ECO:0007669"/>
    <property type="project" value="InterPro"/>
</dbReference>
<evidence type="ECO:0000259" key="2">
    <source>
        <dbReference type="Pfam" id="PF02374"/>
    </source>
</evidence>
<dbReference type="PANTHER" id="PTHR10803">
    <property type="entry name" value="ARSENICAL PUMP-DRIVING ATPASE ARSENITE-TRANSLOCATING ATPASE"/>
    <property type="match status" value="1"/>
</dbReference>
<evidence type="ECO:0000313" key="3">
    <source>
        <dbReference type="EMBL" id="GAF81123.1"/>
    </source>
</evidence>
<reference evidence="3" key="1">
    <citation type="journal article" date="2014" name="Front. Microbiol.">
        <title>High frequency of phylogenetically diverse reductive dehalogenase-homologous genes in deep subseafloor sedimentary metagenomes.</title>
        <authorList>
            <person name="Kawai M."/>
            <person name="Futagami T."/>
            <person name="Toyoda A."/>
            <person name="Takaki Y."/>
            <person name="Nishi S."/>
            <person name="Hori S."/>
            <person name="Arai W."/>
            <person name="Tsubouchi T."/>
            <person name="Morono Y."/>
            <person name="Uchiyama I."/>
            <person name="Ito T."/>
            <person name="Fujiyama A."/>
            <person name="Inagaki F."/>
            <person name="Takami H."/>
        </authorList>
    </citation>
    <scope>NUCLEOTIDE SEQUENCE</scope>
    <source>
        <strain evidence="3">Expedition CK06-06</strain>
    </source>
</reference>
<evidence type="ECO:0000256" key="1">
    <source>
        <dbReference type="ARBA" id="ARBA00011040"/>
    </source>
</evidence>
<dbReference type="GO" id="GO:0005524">
    <property type="term" value="F:ATP binding"/>
    <property type="evidence" value="ECO:0007669"/>
    <property type="project" value="InterPro"/>
</dbReference>
<protein>
    <recommendedName>
        <fullName evidence="2">ArsA/GET3 Anion-transporting ATPase-like domain-containing protein</fullName>
    </recommendedName>
</protein>
<dbReference type="Gene3D" id="3.40.50.300">
    <property type="entry name" value="P-loop containing nucleotide triphosphate hydrolases"/>
    <property type="match status" value="1"/>
</dbReference>
<dbReference type="SUPFAM" id="SSF52540">
    <property type="entry name" value="P-loop containing nucleoside triphosphate hydrolases"/>
    <property type="match status" value="1"/>
</dbReference>
<feature type="domain" description="ArsA/GET3 Anion-transporting ATPase-like" evidence="2">
    <location>
        <begin position="1"/>
        <end position="94"/>
    </location>
</feature>
<dbReference type="Pfam" id="PF02374">
    <property type="entry name" value="ArsA_ATPase"/>
    <property type="match status" value="1"/>
</dbReference>
<dbReference type="AlphaFoldDB" id="X0SJ64"/>
<dbReference type="EMBL" id="BARS01000688">
    <property type="protein sequence ID" value="GAF81123.1"/>
    <property type="molecule type" value="Genomic_DNA"/>
</dbReference>
<sequence>MRIIFFAGKGGVGKTSVAAATGIRAAEIGHKTLIMSLDMAHSLSDIFDLERNLLDQNRGKPIKINKNLWIQEIDVQEEIEKNWGDIHKYISLLLNT</sequence>
<comment type="caution">
    <text evidence="3">The sequence shown here is derived from an EMBL/GenBank/DDBJ whole genome shotgun (WGS) entry which is preliminary data.</text>
</comment>
<comment type="similarity">
    <text evidence="1">Belongs to the arsA ATPase family.</text>
</comment>
<dbReference type="PANTHER" id="PTHR10803:SF3">
    <property type="entry name" value="ATPASE GET3"/>
    <property type="match status" value="1"/>
</dbReference>
<name>X0SJ64_9ZZZZ</name>
<feature type="non-terminal residue" evidence="3">
    <location>
        <position position="96"/>
    </location>
</feature>
<proteinExistence type="inferred from homology"/>
<dbReference type="InterPro" id="IPR027417">
    <property type="entry name" value="P-loop_NTPase"/>
</dbReference>
<organism evidence="3">
    <name type="scientific">marine sediment metagenome</name>
    <dbReference type="NCBI Taxonomy" id="412755"/>
    <lineage>
        <taxon>unclassified sequences</taxon>
        <taxon>metagenomes</taxon>
        <taxon>ecological metagenomes</taxon>
    </lineage>
</organism>
<accession>X0SJ64</accession>